<proteinExistence type="predicted"/>
<reference evidence="1" key="1">
    <citation type="submission" date="2024-05" db="EMBL/GenBank/DDBJ databases">
        <authorList>
            <person name="Luo Y.-C."/>
            <person name="Nicholds J."/>
            <person name="Mortimer T."/>
            <person name="Maboni G."/>
        </authorList>
    </citation>
    <scope>NUCLEOTIDE SEQUENCE</scope>
    <source>
        <strain evidence="2">143769</strain>
        <strain evidence="1">148131</strain>
    </source>
</reference>
<protein>
    <submittedName>
        <fullName evidence="1">Uncharacterized protein</fullName>
    </submittedName>
</protein>
<gene>
    <name evidence="1" type="ORF">ABRY90_13065</name>
    <name evidence="2" type="ORF">ABRZ10_07220</name>
</gene>
<dbReference type="AlphaFoldDB" id="A0AB39DWI1"/>
<dbReference type="EMBL" id="CP158265">
    <property type="protein sequence ID" value="XDJ75991.1"/>
    <property type="molecule type" value="Genomic_DNA"/>
</dbReference>
<dbReference type="EMBL" id="CP158258">
    <property type="protein sequence ID" value="XDJ58173.1"/>
    <property type="molecule type" value="Genomic_DNA"/>
</dbReference>
<sequence length="55" mass="6304">MNESERLLRALVDALDAAFISTWQSTAYWQGELDEAREYLERRAQEQGGSDVKQA</sequence>
<dbReference type="RefSeq" id="WP_368648010.1">
    <property type="nucleotide sequence ID" value="NZ_CP158258.1"/>
</dbReference>
<evidence type="ECO:0000313" key="1">
    <source>
        <dbReference type="EMBL" id="XDJ58173.1"/>
    </source>
</evidence>
<accession>A0AB39DWI1</accession>
<name>A0AB39DWI1_9BURK</name>
<evidence type="ECO:0000313" key="2">
    <source>
        <dbReference type="EMBL" id="XDJ75991.1"/>
    </source>
</evidence>
<organism evidence="1">
    <name type="scientific">Castellaniella ginsengisoli</name>
    <dbReference type="NCBI Taxonomy" id="546114"/>
    <lineage>
        <taxon>Bacteria</taxon>
        <taxon>Pseudomonadati</taxon>
        <taxon>Pseudomonadota</taxon>
        <taxon>Betaproteobacteria</taxon>
        <taxon>Burkholderiales</taxon>
        <taxon>Alcaligenaceae</taxon>
        <taxon>Castellaniella</taxon>
    </lineage>
</organism>